<dbReference type="PANTHER" id="PTHR12461">
    <property type="entry name" value="HYPOXIA-INDUCIBLE FACTOR 1 ALPHA INHIBITOR-RELATED"/>
    <property type="match status" value="1"/>
</dbReference>
<dbReference type="InterPro" id="IPR041667">
    <property type="entry name" value="Cupin_8"/>
</dbReference>
<dbReference type="SUPFAM" id="SSF51197">
    <property type="entry name" value="Clavaminate synthase-like"/>
    <property type="match status" value="1"/>
</dbReference>
<dbReference type="EMBL" id="LNYE01000020">
    <property type="protein sequence ID" value="KTD11712.1"/>
    <property type="molecule type" value="Genomic_DNA"/>
</dbReference>
<evidence type="ECO:0000313" key="3">
    <source>
        <dbReference type="EMBL" id="KTD11712.1"/>
    </source>
</evidence>
<evidence type="ECO:0000256" key="1">
    <source>
        <dbReference type="SAM" id="Phobius"/>
    </source>
</evidence>
<dbReference type="AlphaFoldDB" id="A0A378IZW8"/>
<name>A0A378IZW8_9GAMM</name>
<proteinExistence type="predicted"/>
<keyword evidence="1" id="KW-0472">Membrane</keyword>
<evidence type="ECO:0000313" key="6">
    <source>
        <dbReference type="Proteomes" id="UP000254476"/>
    </source>
</evidence>
<dbReference type="InterPro" id="IPR003347">
    <property type="entry name" value="JmjC_dom"/>
</dbReference>
<reference evidence="3 5" key="1">
    <citation type="submission" date="2015-11" db="EMBL/GenBank/DDBJ databases">
        <title>Genomic analysis of 38 Legionella species identifies large and diverse effector repertoires.</title>
        <authorList>
            <person name="Burstein D."/>
            <person name="Amaro F."/>
            <person name="Zusman T."/>
            <person name="Lifshitz Z."/>
            <person name="Cohen O."/>
            <person name="Gilbert J.A."/>
            <person name="Pupko T."/>
            <person name="Shuman H.A."/>
            <person name="Segal G."/>
        </authorList>
    </citation>
    <scope>NUCLEOTIDE SEQUENCE [LARGE SCALE GENOMIC DNA]</scope>
    <source>
        <strain evidence="3 5">Lyon 8420412</strain>
    </source>
</reference>
<dbReference type="Gene3D" id="2.60.120.10">
    <property type="entry name" value="Jelly Rolls"/>
    <property type="match status" value="1"/>
</dbReference>
<dbReference type="InterPro" id="IPR014710">
    <property type="entry name" value="RmlC-like_jellyroll"/>
</dbReference>
<dbReference type="PROSITE" id="PS51184">
    <property type="entry name" value="JMJC"/>
    <property type="match status" value="1"/>
</dbReference>
<reference evidence="4 6" key="2">
    <citation type="submission" date="2018-06" db="EMBL/GenBank/DDBJ databases">
        <authorList>
            <consortium name="Pathogen Informatics"/>
            <person name="Doyle S."/>
        </authorList>
    </citation>
    <scope>NUCLEOTIDE SEQUENCE [LARGE SCALE GENOMIC DNA]</scope>
    <source>
        <strain evidence="4 6">NCTC12388</strain>
    </source>
</reference>
<dbReference type="RefSeq" id="WP_058498332.1">
    <property type="nucleotide sequence ID" value="NZ_CAAAHW010000006.1"/>
</dbReference>
<keyword evidence="1" id="KW-1133">Transmembrane helix</keyword>
<feature type="transmembrane region" description="Helical" evidence="1">
    <location>
        <begin position="290"/>
        <end position="310"/>
    </location>
</feature>
<keyword evidence="1" id="KW-0812">Transmembrane</keyword>
<dbReference type="Pfam" id="PF13621">
    <property type="entry name" value="Cupin_8"/>
    <property type="match status" value="1"/>
</dbReference>
<accession>A0A378IZW8</accession>
<evidence type="ECO:0000313" key="4">
    <source>
        <dbReference type="EMBL" id="STX40799.1"/>
    </source>
</evidence>
<evidence type="ECO:0000313" key="5">
    <source>
        <dbReference type="Proteomes" id="UP000054691"/>
    </source>
</evidence>
<evidence type="ECO:0000259" key="2">
    <source>
        <dbReference type="PROSITE" id="PS51184"/>
    </source>
</evidence>
<sequence length="317" mass="37800">MKIKKIQEIDYQYGQEESLKKLLYRSKEPIVLKIESFSEKYNLDYFEKLLCGEIGYDTYENNLWKSYQSNNYETVIKQMKNNMAYRIFGLILPRQLSAEIENHVPLWQKIPLRPRYFNKKLKVAYFLGGKGAHTEIHFDREHCCILHLCLSGKKQFLLFTEDQNKYIYKLPYIGDSLIEFGYPWDALCHQFPRLNQAEGYNIILEPGDMLFLPKNCWHYTTYLEASAAASYVFYPNKLLQFYGYFTGYFFMGYKEANGFKIADWPFFKKFSERYAVAEGKKKFLFKLIEVISYAFLLPIISIITKISFLLKPRRTFY</sequence>
<feature type="domain" description="JmjC" evidence="2">
    <location>
        <begin position="93"/>
        <end position="251"/>
    </location>
</feature>
<dbReference type="PANTHER" id="PTHR12461:SF105">
    <property type="entry name" value="HYPOXIA-INDUCIBLE FACTOR 1-ALPHA INHIBITOR"/>
    <property type="match status" value="1"/>
</dbReference>
<organism evidence="4 6">
    <name type="scientific">Legionella gratiana</name>
    <dbReference type="NCBI Taxonomy" id="45066"/>
    <lineage>
        <taxon>Bacteria</taxon>
        <taxon>Pseudomonadati</taxon>
        <taxon>Pseudomonadota</taxon>
        <taxon>Gammaproteobacteria</taxon>
        <taxon>Legionellales</taxon>
        <taxon>Legionellaceae</taxon>
        <taxon>Legionella</taxon>
    </lineage>
</organism>
<dbReference type="EMBL" id="UGOB01000001">
    <property type="protein sequence ID" value="STX40799.1"/>
    <property type="molecule type" value="Genomic_DNA"/>
</dbReference>
<dbReference type="OrthoDB" id="479699at2"/>
<protein>
    <submittedName>
        <fullName evidence="3 4">Eukaryotic small stress protein</fullName>
    </submittedName>
</protein>
<dbReference type="Proteomes" id="UP000054691">
    <property type="component" value="Unassembled WGS sequence"/>
</dbReference>
<dbReference type="STRING" id="45066.Lgra_1170"/>
<dbReference type="Proteomes" id="UP000254476">
    <property type="component" value="Unassembled WGS sequence"/>
</dbReference>
<gene>
    <name evidence="3" type="ORF">Lgra_1170</name>
    <name evidence="4" type="ORF">NCTC12388_00061</name>
</gene>
<keyword evidence="5" id="KW-1185">Reference proteome</keyword>